<proteinExistence type="predicted"/>
<dbReference type="Pfam" id="PF00931">
    <property type="entry name" value="NB-ARC"/>
    <property type="match status" value="1"/>
</dbReference>
<dbReference type="SUPFAM" id="SSF52540">
    <property type="entry name" value="P-loop containing nucleoside triphosphate hydrolases"/>
    <property type="match status" value="1"/>
</dbReference>
<feature type="domain" description="NB-ARC" evidence="1">
    <location>
        <begin position="352"/>
        <end position="518"/>
    </location>
</feature>
<dbReference type="GO" id="GO:0009116">
    <property type="term" value="P:nucleoside metabolic process"/>
    <property type="evidence" value="ECO:0007669"/>
    <property type="project" value="InterPro"/>
</dbReference>
<evidence type="ECO:0000259" key="1">
    <source>
        <dbReference type="Pfam" id="PF00931"/>
    </source>
</evidence>
<feature type="domain" description="Nucleoside phosphorylase" evidence="2">
    <location>
        <begin position="19"/>
        <end position="313"/>
    </location>
</feature>
<gene>
    <name evidence="3" type="ORF">BKA59DRAFT_504438</name>
</gene>
<reference evidence="3" key="1">
    <citation type="journal article" date="2021" name="Nat. Commun.">
        <title>Genetic determinants of endophytism in the Arabidopsis root mycobiome.</title>
        <authorList>
            <person name="Mesny F."/>
            <person name="Miyauchi S."/>
            <person name="Thiergart T."/>
            <person name="Pickel B."/>
            <person name="Atanasova L."/>
            <person name="Karlsson M."/>
            <person name="Huettel B."/>
            <person name="Barry K.W."/>
            <person name="Haridas S."/>
            <person name="Chen C."/>
            <person name="Bauer D."/>
            <person name="Andreopoulos W."/>
            <person name="Pangilinan J."/>
            <person name="LaButti K."/>
            <person name="Riley R."/>
            <person name="Lipzen A."/>
            <person name="Clum A."/>
            <person name="Drula E."/>
            <person name="Henrissat B."/>
            <person name="Kohler A."/>
            <person name="Grigoriev I.V."/>
            <person name="Martin F.M."/>
            <person name="Hacquard S."/>
        </authorList>
    </citation>
    <scope>NUCLEOTIDE SEQUENCE</scope>
    <source>
        <strain evidence="3">MPI-SDFR-AT-0068</strain>
    </source>
</reference>
<dbReference type="InterPro" id="IPR027417">
    <property type="entry name" value="P-loop_NTPase"/>
</dbReference>
<dbReference type="Proteomes" id="UP000813427">
    <property type="component" value="Unassembled WGS sequence"/>
</dbReference>
<dbReference type="InterPro" id="IPR053137">
    <property type="entry name" value="NLR-like"/>
</dbReference>
<dbReference type="Gene3D" id="3.40.50.1580">
    <property type="entry name" value="Nucleoside phosphorylase domain"/>
    <property type="match status" value="1"/>
</dbReference>
<dbReference type="SUPFAM" id="SSF53167">
    <property type="entry name" value="Purine and uridine phosphorylases"/>
    <property type="match status" value="1"/>
</dbReference>
<dbReference type="EMBL" id="JAGPXF010000008">
    <property type="protein sequence ID" value="KAH7233593.1"/>
    <property type="molecule type" value="Genomic_DNA"/>
</dbReference>
<organism evidence="3 4">
    <name type="scientific">Fusarium tricinctum</name>
    <dbReference type="NCBI Taxonomy" id="61284"/>
    <lineage>
        <taxon>Eukaryota</taxon>
        <taxon>Fungi</taxon>
        <taxon>Dikarya</taxon>
        <taxon>Ascomycota</taxon>
        <taxon>Pezizomycotina</taxon>
        <taxon>Sordariomycetes</taxon>
        <taxon>Hypocreomycetidae</taxon>
        <taxon>Hypocreales</taxon>
        <taxon>Nectriaceae</taxon>
        <taxon>Fusarium</taxon>
        <taxon>Fusarium tricinctum species complex</taxon>
    </lineage>
</organism>
<dbReference type="GO" id="GO:0043531">
    <property type="term" value="F:ADP binding"/>
    <property type="evidence" value="ECO:0007669"/>
    <property type="project" value="InterPro"/>
</dbReference>
<sequence length="768" mass="86234">MSSNTATLNRPMSRADFNVAIICALTLEADPIEALFDERWDCSIYNKAPGDSNAYSTGRIGYHNVVLVYMPEAGKVNGSVAAVNCRISFPNVKLAIVVGVCGVVPFVSNRGNEHQEIILGDVIVSQNVVQYDLGSQFPDHFEYKNNLETVLGRPNNEIRTLLSKLKSLRARSALESSMAAYLTIMQRERELGAEYPGSEHDRLFEASYNHNDREKSCSECGCNGPLVRRVRLSQDSPQPKVHFGRIASGDKVLKSGKHRDAISQGLGAIAFEMESAGVWDILPCLVIKGACDYADSHKAKTVQNYVAATAAACTKAVLNYWTTPSPTDLSPREQAPIFLVPYPENKHFIGRQNILEALQRELDPGNSPNVVALYGLGGIGKTQIALKYAYWVRVRYTDLAVFWVHASTADRMSQSYAAIAKLCQIPHHEDPGTNILALVKDWLQAKYRRPWLMVIDNTDDIQTIYGDDHLNQYIPMCPHGRLLITTRNKRVAVKMTKGQHFFQVDRMTGKESRELLTTTLKSSAFEVFSLSKVADRLEHHPLALAQASAFIQENSMPVEEYLGYLANDHTLVELLDEDFEANGRDTKSFGAVAKTWRLSLGQIQQQHPLAGEVLSLLSIYSGVTFQNDILDEYMEHRHGSKGPLERAKALGVLKAFSLISIGENGRYVMHTLVRLVVQRWLIWQRQIEHFVFEVLISLLLRYDHIILEHHIPLSSSPSKTVYSCCTFTPGLGRSRWASLDQKREMYQDCTYNMAKDMLYAYNLVKAQK</sequence>
<dbReference type="InterPro" id="IPR000845">
    <property type="entry name" value="Nucleoside_phosphorylase_d"/>
</dbReference>
<accession>A0A8K0RLS0</accession>
<evidence type="ECO:0000259" key="2">
    <source>
        <dbReference type="Pfam" id="PF01048"/>
    </source>
</evidence>
<keyword evidence="4" id="KW-1185">Reference proteome</keyword>
<evidence type="ECO:0000313" key="3">
    <source>
        <dbReference type="EMBL" id="KAH7233593.1"/>
    </source>
</evidence>
<dbReference type="PANTHER" id="PTHR46082">
    <property type="entry name" value="ATP/GTP-BINDING PROTEIN-RELATED"/>
    <property type="match status" value="1"/>
</dbReference>
<evidence type="ECO:0000313" key="4">
    <source>
        <dbReference type="Proteomes" id="UP000813427"/>
    </source>
</evidence>
<dbReference type="InterPro" id="IPR002182">
    <property type="entry name" value="NB-ARC"/>
</dbReference>
<dbReference type="GO" id="GO:0003824">
    <property type="term" value="F:catalytic activity"/>
    <property type="evidence" value="ECO:0007669"/>
    <property type="project" value="InterPro"/>
</dbReference>
<dbReference type="PANTHER" id="PTHR46082:SF6">
    <property type="entry name" value="AAA+ ATPASE DOMAIN-CONTAINING PROTEIN-RELATED"/>
    <property type="match status" value="1"/>
</dbReference>
<name>A0A8K0RLS0_9HYPO</name>
<dbReference type="Pfam" id="PF01048">
    <property type="entry name" value="PNP_UDP_1"/>
    <property type="match status" value="1"/>
</dbReference>
<dbReference type="OrthoDB" id="1658288at2759"/>
<dbReference type="AlphaFoldDB" id="A0A8K0RLS0"/>
<dbReference type="Gene3D" id="3.40.50.300">
    <property type="entry name" value="P-loop containing nucleotide triphosphate hydrolases"/>
    <property type="match status" value="1"/>
</dbReference>
<dbReference type="InterPro" id="IPR035994">
    <property type="entry name" value="Nucleoside_phosphorylase_sf"/>
</dbReference>
<protein>
    <submittedName>
        <fullName evidence="3">Nucleoside phosphorylase domain-containing protein</fullName>
    </submittedName>
</protein>
<comment type="caution">
    <text evidence="3">The sequence shown here is derived from an EMBL/GenBank/DDBJ whole genome shotgun (WGS) entry which is preliminary data.</text>
</comment>